<organism evidence="1">
    <name type="scientific">bioreactor metagenome</name>
    <dbReference type="NCBI Taxonomy" id="1076179"/>
    <lineage>
        <taxon>unclassified sequences</taxon>
        <taxon>metagenomes</taxon>
        <taxon>ecological metagenomes</taxon>
    </lineage>
</organism>
<proteinExistence type="predicted"/>
<dbReference type="AlphaFoldDB" id="A0A645BXZ9"/>
<accession>A0A645BXZ9</accession>
<comment type="caution">
    <text evidence="1">The sequence shown here is derived from an EMBL/GenBank/DDBJ whole genome shotgun (WGS) entry which is preliminary data.</text>
</comment>
<gene>
    <name evidence="1" type="ORF">SDC9_117325</name>
</gene>
<protein>
    <submittedName>
        <fullName evidence="1">Uncharacterized protein</fullName>
    </submittedName>
</protein>
<evidence type="ECO:0000313" key="1">
    <source>
        <dbReference type="EMBL" id="MPM70370.1"/>
    </source>
</evidence>
<sequence>MNATRTTAFRSLFVDLVQRQFRDWLAKDGDVHKLANGLAFVDVQKLEGVIDHFDEDLSLVTCIDDP</sequence>
<name>A0A645BXZ9_9ZZZZ</name>
<reference evidence="1" key="1">
    <citation type="submission" date="2019-08" db="EMBL/GenBank/DDBJ databases">
        <authorList>
            <person name="Kucharzyk K."/>
            <person name="Murdoch R.W."/>
            <person name="Higgins S."/>
            <person name="Loffler F."/>
        </authorList>
    </citation>
    <scope>NUCLEOTIDE SEQUENCE</scope>
</reference>
<dbReference type="EMBL" id="VSSQ01023436">
    <property type="protein sequence ID" value="MPM70370.1"/>
    <property type="molecule type" value="Genomic_DNA"/>
</dbReference>